<evidence type="ECO:0000256" key="3">
    <source>
        <dbReference type="SAM" id="Phobius"/>
    </source>
</evidence>
<keyword evidence="3" id="KW-0472">Membrane</keyword>
<evidence type="ECO:0000259" key="4">
    <source>
        <dbReference type="PROSITE" id="PS51857"/>
    </source>
</evidence>
<dbReference type="CDD" id="cd04458">
    <property type="entry name" value="CSP_CDS"/>
    <property type="match status" value="1"/>
</dbReference>
<dbReference type="PROSITE" id="PS51857">
    <property type="entry name" value="CSD_2"/>
    <property type="match status" value="1"/>
</dbReference>
<evidence type="ECO:0000256" key="1">
    <source>
        <dbReference type="ARBA" id="ARBA00022553"/>
    </source>
</evidence>
<keyword evidence="6" id="KW-1185">Reference proteome</keyword>
<dbReference type="PANTHER" id="PTHR12962">
    <property type="entry name" value="CALCIUM-REGULATED HEAT STABLE PROTEIN CRHSP-24-RELATED"/>
    <property type="match status" value="1"/>
</dbReference>
<name>A0A7V7GTA2_9GAMM</name>
<feature type="transmembrane region" description="Helical" evidence="3">
    <location>
        <begin position="118"/>
        <end position="139"/>
    </location>
</feature>
<dbReference type="InterPro" id="IPR010718">
    <property type="entry name" value="DUF1294"/>
</dbReference>
<dbReference type="SMART" id="SM00357">
    <property type="entry name" value="CSP"/>
    <property type="match status" value="1"/>
</dbReference>
<dbReference type="AlphaFoldDB" id="A0A7V7GTA2"/>
<feature type="transmembrane region" description="Helical" evidence="3">
    <location>
        <begin position="213"/>
        <end position="231"/>
    </location>
</feature>
<dbReference type="InterPro" id="IPR002059">
    <property type="entry name" value="CSP_DNA-bd"/>
</dbReference>
<gene>
    <name evidence="5" type="ORF">DT594_11875</name>
</gene>
<evidence type="ECO:0000313" key="6">
    <source>
        <dbReference type="Proteomes" id="UP000463138"/>
    </source>
</evidence>
<keyword evidence="3" id="KW-0812">Transmembrane</keyword>
<dbReference type="OrthoDB" id="72963at2"/>
<dbReference type="GO" id="GO:0003730">
    <property type="term" value="F:mRNA 3'-UTR binding"/>
    <property type="evidence" value="ECO:0007669"/>
    <property type="project" value="TreeGrafter"/>
</dbReference>
<feature type="transmembrane region" description="Helical" evidence="3">
    <location>
        <begin position="145"/>
        <end position="164"/>
    </location>
</feature>
<dbReference type="InterPro" id="IPR052069">
    <property type="entry name" value="Ca-reg_mRNA-binding_domain"/>
</dbReference>
<evidence type="ECO:0000256" key="2">
    <source>
        <dbReference type="SAM" id="MobiDB-lite"/>
    </source>
</evidence>
<dbReference type="EMBL" id="QOVF01000003">
    <property type="protein sequence ID" value="KAA0694010.1"/>
    <property type="molecule type" value="Genomic_DNA"/>
</dbReference>
<dbReference type="InterPro" id="IPR011129">
    <property type="entry name" value="CSD"/>
</dbReference>
<feature type="domain" description="CSD" evidence="4">
    <location>
        <begin position="2"/>
        <end position="66"/>
    </location>
</feature>
<dbReference type="RefSeq" id="WP_149333143.1">
    <property type="nucleotide sequence ID" value="NZ_QOVF01000003.1"/>
</dbReference>
<dbReference type="GO" id="GO:0043488">
    <property type="term" value="P:regulation of mRNA stability"/>
    <property type="evidence" value="ECO:0007669"/>
    <property type="project" value="TreeGrafter"/>
</dbReference>
<organism evidence="5 6">
    <name type="scientific">Halopseudomonas laoshanensis</name>
    <dbReference type="NCBI Taxonomy" id="2268758"/>
    <lineage>
        <taxon>Bacteria</taxon>
        <taxon>Pseudomonadati</taxon>
        <taxon>Pseudomonadota</taxon>
        <taxon>Gammaproteobacteria</taxon>
        <taxon>Pseudomonadales</taxon>
        <taxon>Pseudomonadaceae</taxon>
        <taxon>Halopseudomonas</taxon>
    </lineage>
</organism>
<dbReference type="SUPFAM" id="SSF50249">
    <property type="entry name" value="Nucleic acid-binding proteins"/>
    <property type="match status" value="1"/>
</dbReference>
<dbReference type="Proteomes" id="UP000463138">
    <property type="component" value="Unassembled WGS sequence"/>
</dbReference>
<dbReference type="Pfam" id="PF00313">
    <property type="entry name" value="CSD"/>
    <property type="match status" value="1"/>
</dbReference>
<dbReference type="Pfam" id="PF06961">
    <property type="entry name" value="DUF1294"/>
    <property type="match status" value="1"/>
</dbReference>
<evidence type="ECO:0000313" key="5">
    <source>
        <dbReference type="EMBL" id="KAA0694010.1"/>
    </source>
</evidence>
<keyword evidence="3" id="KW-1133">Transmembrane helix</keyword>
<dbReference type="GO" id="GO:0005829">
    <property type="term" value="C:cytosol"/>
    <property type="evidence" value="ECO:0007669"/>
    <property type="project" value="UniProtKB-ARBA"/>
</dbReference>
<dbReference type="Gene3D" id="2.40.50.140">
    <property type="entry name" value="Nucleic acid-binding proteins"/>
    <property type="match status" value="1"/>
</dbReference>
<reference evidence="5 6" key="1">
    <citation type="submission" date="2018-07" db="EMBL/GenBank/DDBJ databases">
        <title>Pseudomonas laoshanensis sp. nov., isolated from soil.</title>
        <authorList>
            <person name="Sun J."/>
            <person name="Yu L."/>
            <person name="Wang M."/>
            <person name="Zhang C."/>
        </authorList>
    </citation>
    <scope>NUCLEOTIDE SEQUENCE [LARGE SCALE GENOMIC DNA]</scope>
    <source>
        <strain evidence="5 6">Y22</strain>
    </source>
</reference>
<dbReference type="PANTHER" id="PTHR12962:SF1">
    <property type="entry name" value="COLD SHOCK DOMAIN-CONTAINING PROTEIN CG9705"/>
    <property type="match status" value="1"/>
</dbReference>
<keyword evidence="1" id="KW-0597">Phosphoprotein</keyword>
<dbReference type="InterPro" id="IPR012340">
    <property type="entry name" value="NA-bd_OB-fold"/>
</dbReference>
<feature type="region of interest" description="Disordered" evidence="2">
    <location>
        <begin position="70"/>
        <end position="105"/>
    </location>
</feature>
<sequence length="242" mass="26869">MEQRGVLLSWDDGKGFGFIQPENGGTKLFVHISVMRGDARPSQGDTVLYLAGKDAKGRLRATHMRGEGLSLDRPAIRRKPKEPSGRPPAGRASKPAATGRSATERKVAVRRSASVQYLLPKLMAWLALCLLPLIGSLQMLNGQGWILPLAAYGGVSLISLFLYWSDKRAAEQSLQRTPEKVLHLSELLGGWPGALVAQQVLRHKTRKASYQQLCWLIILAHQLFWVDWVLLDSRYLLQLLGN</sequence>
<accession>A0A7V7GTA2</accession>
<protein>
    <submittedName>
        <fullName evidence="5">DUF1294 domain-containing protein</fullName>
    </submittedName>
</protein>
<proteinExistence type="predicted"/>
<comment type="caution">
    <text evidence="5">The sequence shown here is derived from an EMBL/GenBank/DDBJ whole genome shotgun (WGS) entry which is preliminary data.</text>
</comment>